<protein>
    <submittedName>
        <fullName evidence="2">Uncharacterized protein</fullName>
    </submittedName>
</protein>
<evidence type="ECO:0000313" key="2">
    <source>
        <dbReference type="EMBL" id="KAG6108325.1"/>
    </source>
</evidence>
<dbReference type="AlphaFoldDB" id="A0A9P7PV31"/>
<name>A0A9P7PV31_9HYPO</name>
<evidence type="ECO:0000256" key="1">
    <source>
        <dbReference type="SAM" id="SignalP"/>
    </source>
</evidence>
<dbReference type="EMBL" id="SRQM01000571">
    <property type="protein sequence ID" value="KAG6108325.1"/>
    <property type="molecule type" value="Genomic_DNA"/>
</dbReference>
<accession>A0A9P7PV31</accession>
<feature type="chain" id="PRO_5040464032" evidence="1">
    <location>
        <begin position="17"/>
        <end position="114"/>
    </location>
</feature>
<dbReference type="Proteomes" id="UP000732380">
    <property type="component" value="Unassembled WGS sequence"/>
</dbReference>
<proteinExistence type="predicted"/>
<reference evidence="2 3" key="1">
    <citation type="journal article" date="2020" name="bioRxiv">
        <title>Whole genome comparisons of ergot fungi reveals the divergence and evolution of species within the genus Claviceps are the result of varying mechanisms driving genome evolution and host range expansion.</title>
        <authorList>
            <person name="Wyka S.A."/>
            <person name="Mondo S.J."/>
            <person name="Liu M."/>
            <person name="Dettman J."/>
            <person name="Nalam V."/>
            <person name="Broders K.D."/>
        </authorList>
    </citation>
    <scope>NUCLEOTIDE SEQUENCE [LARGE SCALE GENOMIC DNA]</scope>
    <source>
        <strain evidence="2 3">LM576</strain>
    </source>
</reference>
<comment type="caution">
    <text evidence="2">The sequence shown here is derived from an EMBL/GenBank/DDBJ whole genome shotgun (WGS) entry which is preliminary data.</text>
</comment>
<feature type="signal peptide" evidence="1">
    <location>
        <begin position="1"/>
        <end position="16"/>
    </location>
</feature>
<organism evidence="2 3">
    <name type="scientific">Claviceps humidiphila</name>
    <dbReference type="NCBI Taxonomy" id="1294629"/>
    <lineage>
        <taxon>Eukaryota</taxon>
        <taxon>Fungi</taxon>
        <taxon>Dikarya</taxon>
        <taxon>Ascomycota</taxon>
        <taxon>Pezizomycotina</taxon>
        <taxon>Sordariomycetes</taxon>
        <taxon>Hypocreomycetidae</taxon>
        <taxon>Hypocreales</taxon>
        <taxon>Clavicipitaceae</taxon>
        <taxon>Claviceps</taxon>
    </lineage>
</organism>
<keyword evidence="3" id="KW-1185">Reference proteome</keyword>
<evidence type="ECO:0000313" key="3">
    <source>
        <dbReference type="Proteomes" id="UP000732380"/>
    </source>
</evidence>
<keyword evidence="1" id="KW-0732">Signal</keyword>
<gene>
    <name evidence="2" type="ORF">E4U13_006506</name>
</gene>
<sequence>MYALSLLALLLPLAAANTHNQCDCMSWSDGQPWIHNAELTQWVCQSFYPNKGRWDASSKRCVATNGQFDGDTWEGYCKAAGQSGYHKIKPNGLGEATGPILKVGAAAGSCPDKV</sequence>